<evidence type="ECO:0000313" key="8">
    <source>
        <dbReference type="EMBL" id="TNC43072.1"/>
    </source>
</evidence>
<dbReference type="RefSeq" id="WP_139106464.1">
    <property type="nucleotide sequence ID" value="NZ_VDFR01000089.1"/>
</dbReference>
<evidence type="ECO:0000256" key="6">
    <source>
        <dbReference type="SAM" id="Phobius"/>
    </source>
</evidence>
<evidence type="ECO:0000256" key="1">
    <source>
        <dbReference type="ARBA" id="ARBA00004141"/>
    </source>
</evidence>
<evidence type="ECO:0000256" key="4">
    <source>
        <dbReference type="ARBA" id="ARBA00022989"/>
    </source>
</evidence>
<name>A0A5C4MI76_9ACTN</name>
<feature type="transmembrane region" description="Helical" evidence="6">
    <location>
        <begin position="68"/>
        <end position="93"/>
    </location>
</feature>
<evidence type="ECO:0000256" key="5">
    <source>
        <dbReference type="ARBA" id="ARBA00023136"/>
    </source>
</evidence>
<dbReference type="EMBL" id="VDFR01000089">
    <property type="protein sequence ID" value="TNC43072.1"/>
    <property type="molecule type" value="Genomic_DNA"/>
</dbReference>
<dbReference type="GO" id="GO:0055085">
    <property type="term" value="P:transmembrane transport"/>
    <property type="evidence" value="ECO:0007669"/>
    <property type="project" value="TreeGrafter"/>
</dbReference>
<dbReference type="EMBL" id="VDFR01000093">
    <property type="protein sequence ID" value="TNC42559.1"/>
    <property type="molecule type" value="Genomic_DNA"/>
</dbReference>
<feature type="transmembrane region" description="Helical" evidence="6">
    <location>
        <begin position="39"/>
        <end position="56"/>
    </location>
</feature>
<sequence>MPDDREPPARSVIPRESLLILTCAGALVAAVGLRAFSGIIAPLILALVLVVAVQPIRDYAVRRGVPEWLATSTTLLAVYAIVAGFGLALLVAAGRFATLLAEYEPQFQELVADVGDLLESWGIGSVQVREMINAIDLGSVVGIATDLIGGVAGAFTSIFFIVVLLFFVATDAGAFASKLRRVPESGSRTAEAFGRFAQGTRSYLVVSTLFGLVVAFVDVVALYALDIRDPWLWGMLAFLTNYIPNIGFVVGLVPPTIIALLDHGWGTALAVIIVYCAVNFVLQTLVQPRVVGNTVGLSGSLTFLSLIFWATLFGGIGAILAIPLTLFVKAVFVDVSPDRGWIGPLLSSHSGSAPSEGRVT</sequence>
<keyword evidence="4 6" id="KW-1133">Transmembrane helix</keyword>
<dbReference type="PANTHER" id="PTHR21716">
    <property type="entry name" value="TRANSMEMBRANE PROTEIN"/>
    <property type="match status" value="1"/>
</dbReference>
<feature type="transmembrane region" description="Helical" evidence="6">
    <location>
        <begin position="306"/>
        <end position="332"/>
    </location>
</feature>
<evidence type="ECO:0000256" key="3">
    <source>
        <dbReference type="ARBA" id="ARBA00022692"/>
    </source>
</evidence>
<dbReference type="Proteomes" id="UP000306740">
    <property type="component" value="Unassembled WGS sequence"/>
</dbReference>
<comment type="similarity">
    <text evidence="2">Belongs to the autoinducer-2 exporter (AI-2E) (TC 2.A.86) family.</text>
</comment>
<gene>
    <name evidence="8" type="ORF">FHE65_19600</name>
    <name evidence="7" type="ORF">FHE65_20695</name>
</gene>
<accession>A0A5C4MI76</accession>
<evidence type="ECO:0000313" key="7">
    <source>
        <dbReference type="EMBL" id="TNC42559.1"/>
    </source>
</evidence>
<comment type="caution">
    <text evidence="8">The sequence shown here is derived from an EMBL/GenBank/DDBJ whole genome shotgun (WGS) entry which is preliminary data.</text>
</comment>
<comment type="subcellular location">
    <subcellularLocation>
        <location evidence="1">Membrane</location>
        <topology evidence="1">Multi-pass membrane protein</topology>
    </subcellularLocation>
</comment>
<feature type="transmembrane region" description="Helical" evidence="6">
    <location>
        <begin position="231"/>
        <end position="253"/>
    </location>
</feature>
<evidence type="ECO:0000313" key="9">
    <source>
        <dbReference type="Proteomes" id="UP000306740"/>
    </source>
</evidence>
<evidence type="ECO:0000256" key="2">
    <source>
        <dbReference type="ARBA" id="ARBA00009773"/>
    </source>
</evidence>
<organism evidence="8 9">
    <name type="scientific">Mumia zhuanghuii</name>
    <dbReference type="NCBI Taxonomy" id="2585211"/>
    <lineage>
        <taxon>Bacteria</taxon>
        <taxon>Bacillati</taxon>
        <taxon>Actinomycetota</taxon>
        <taxon>Actinomycetes</taxon>
        <taxon>Propionibacteriales</taxon>
        <taxon>Nocardioidaceae</taxon>
        <taxon>Mumia</taxon>
    </lineage>
</organism>
<dbReference type="OrthoDB" id="9799225at2"/>
<feature type="transmembrane region" description="Helical" evidence="6">
    <location>
        <begin position="147"/>
        <end position="170"/>
    </location>
</feature>
<keyword evidence="5 6" id="KW-0472">Membrane</keyword>
<reference evidence="8 9" key="1">
    <citation type="submission" date="2019-05" db="EMBL/GenBank/DDBJ databases">
        <title>Mumia sp. nov., isolated from the intestinal contents of plateau pika (Ochotona curzoniae) in the Qinghai-Tibet plateau of China.</title>
        <authorList>
            <person name="Tian Z."/>
        </authorList>
    </citation>
    <scope>NUCLEOTIDE SEQUENCE [LARGE SCALE GENOMIC DNA]</scope>
    <source>
        <strain evidence="9">527</strain>
        <strain evidence="8">Z527</strain>
    </source>
</reference>
<dbReference type="AlphaFoldDB" id="A0A5C4MI76"/>
<feature type="transmembrane region" description="Helical" evidence="6">
    <location>
        <begin position="265"/>
        <end position="286"/>
    </location>
</feature>
<keyword evidence="3 6" id="KW-0812">Transmembrane</keyword>
<proteinExistence type="inferred from homology"/>
<protein>
    <submittedName>
        <fullName evidence="8">AI-2E family transporter</fullName>
    </submittedName>
</protein>
<dbReference type="PANTHER" id="PTHR21716:SF64">
    <property type="entry name" value="AI-2 TRANSPORT PROTEIN TQSA"/>
    <property type="match status" value="1"/>
</dbReference>
<dbReference type="Pfam" id="PF01594">
    <property type="entry name" value="AI-2E_transport"/>
    <property type="match status" value="1"/>
</dbReference>
<dbReference type="GO" id="GO:0016020">
    <property type="term" value="C:membrane"/>
    <property type="evidence" value="ECO:0007669"/>
    <property type="project" value="UniProtKB-SubCell"/>
</dbReference>
<dbReference type="InterPro" id="IPR002549">
    <property type="entry name" value="AI-2E-like"/>
</dbReference>
<feature type="transmembrane region" description="Helical" evidence="6">
    <location>
        <begin position="203"/>
        <end position="225"/>
    </location>
</feature>